<evidence type="ECO:0000259" key="2">
    <source>
        <dbReference type="Pfam" id="PF14498"/>
    </source>
</evidence>
<keyword evidence="6" id="KW-0378">Hydrolase</keyword>
<dbReference type="RefSeq" id="WP_144201328.1">
    <property type="nucleotide sequence ID" value="NZ_CP097330.1"/>
</dbReference>
<evidence type="ECO:0000313" key="6">
    <source>
        <dbReference type="EMBL" id="URF03707.1"/>
    </source>
</evidence>
<keyword evidence="7" id="KW-1185">Reference proteome</keyword>
<feature type="domain" description="Glycosyl hydrolase family 95 N-terminal" evidence="2">
    <location>
        <begin position="379"/>
        <end position="507"/>
    </location>
</feature>
<organism evidence="6 8">
    <name type="scientific">Cupriavidus campinensis</name>
    <dbReference type="NCBI Taxonomy" id="151783"/>
    <lineage>
        <taxon>Bacteria</taxon>
        <taxon>Pseudomonadati</taxon>
        <taxon>Pseudomonadota</taxon>
        <taxon>Betaproteobacteria</taxon>
        <taxon>Burkholderiales</taxon>
        <taxon>Burkholderiaceae</taxon>
        <taxon>Cupriavidus</taxon>
    </lineage>
</organism>
<evidence type="ECO:0000259" key="3">
    <source>
        <dbReference type="Pfam" id="PF21307"/>
    </source>
</evidence>
<dbReference type="Gene3D" id="1.50.10.10">
    <property type="match status" value="1"/>
</dbReference>
<evidence type="ECO:0000313" key="5">
    <source>
        <dbReference type="EMBL" id="TSP10352.1"/>
    </source>
</evidence>
<dbReference type="InterPro" id="IPR000421">
    <property type="entry name" value="FA58C"/>
</dbReference>
<reference evidence="6" key="2">
    <citation type="journal article" date="2022" name="Microbiol. Resour. Announc.">
        <title>Genome Sequence of Cupriavidus campinensis Strain G5, a Member of a Bacterial Consortium Capable of Polyethylene Degradation.</title>
        <authorList>
            <person name="Schneider B."/>
            <person name="Pfeiffer F."/>
            <person name="Dyall-Smith M."/>
            <person name="Kunte H.J."/>
        </authorList>
    </citation>
    <scope>NUCLEOTIDE SEQUENCE</scope>
    <source>
        <strain evidence="6">G5</strain>
    </source>
</reference>
<dbReference type="Proteomes" id="UP000318943">
    <property type="component" value="Unassembled WGS sequence"/>
</dbReference>
<dbReference type="Pfam" id="PF00754">
    <property type="entry name" value="F5_F8_type_C"/>
    <property type="match status" value="1"/>
</dbReference>
<feature type="domain" description="Glycosyl hydrolase family 95 N-terminal" evidence="2">
    <location>
        <begin position="17"/>
        <end position="71"/>
    </location>
</feature>
<dbReference type="Proteomes" id="UP001056132">
    <property type="component" value="Chromosome 1"/>
</dbReference>
<dbReference type="KEGG" id="ccam:M5D45_14495"/>
<reference evidence="5 7" key="1">
    <citation type="submission" date="2019-05" db="EMBL/GenBank/DDBJ databases">
        <title>Whole genome sequence analysis of Cupriavidus campinensis S14E4C strain.</title>
        <authorList>
            <person name="Abbaszade G."/>
            <person name="Szabo A."/>
            <person name="Toumi M."/>
            <person name="Toth E."/>
        </authorList>
    </citation>
    <scope>NUCLEOTIDE SEQUENCE [LARGE SCALE GENOMIC DNA]</scope>
    <source>
        <strain evidence="5 7">S14E4C</strain>
    </source>
</reference>
<name>A0AAE9HX75_9BURK</name>
<dbReference type="Gene3D" id="2.60.120.260">
    <property type="entry name" value="Galactose-binding domain-like"/>
    <property type="match status" value="2"/>
</dbReference>
<dbReference type="Gene3D" id="2.70.98.50">
    <property type="entry name" value="putative glycoside hydrolase family protein from bacillus halodurans"/>
    <property type="match status" value="1"/>
</dbReference>
<dbReference type="InterPro" id="IPR054363">
    <property type="entry name" value="GH95_cat"/>
</dbReference>
<dbReference type="SUPFAM" id="SSF48208">
    <property type="entry name" value="Six-hairpin glycosidases"/>
    <property type="match status" value="1"/>
</dbReference>
<feature type="domain" description="F5/8 type C" evidence="1">
    <location>
        <begin position="106"/>
        <end position="200"/>
    </location>
</feature>
<feature type="domain" description="Glycosyl hydrolase family 95 catalytic" evidence="4">
    <location>
        <begin position="536"/>
        <end position="939"/>
    </location>
</feature>
<proteinExistence type="predicted"/>
<dbReference type="SUPFAM" id="SSF49785">
    <property type="entry name" value="Galactose-binding domain-like"/>
    <property type="match status" value="2"/>
</dbReference>
<protein>
    <submittedName>
        <fullName evidence="6">Glycoside hydrolase N-terminal domain-containing protein</fullName>
    </submittedName>
    <submittedName>
        <fullName evidence="5">Glycosyl hydrolase</fullName>
    </submittedName>
</protein>
<feature type="domain" description="Alpha fucosidase A-like C-terminal" evidence="3">
    <location>
        <begin position="941"/>
        <end position="1002"/>
    </location>
</feature>
<evidence type="ECO:0000259" key="1">
    <source>
        <dbReference type="Pfam" id="PF00754"/>
    </source>
</evidence>
<dbReference type="Pfam" id="PF14498">
    <property type="entry name" value="Glyco_hyd_65N_2"/>
    <property type="match status" value="2"/>
</dbReference>
<dbReference type="PANTHER" id="PTHR31084">
    <property type="entry name" value="ALPHA-L-FUCOSIDASE 2"/>
    <property type="match status" value="1"/>
</dbReference>
<evidence type="ECO:0000313" key="8">
    <source>
        <dbReference type="Proteomes" id="UP001056132"/>
    </source>
</evidence>
<dbReference type="GO" id="GO:0004560">
    <property type="term" value="F:alpha-L-fucosidase activity"/>
    <property type="evidence" value="ECO:0007669"/>
    <property type="project" value="TreeGrafter"/>
</dbReference>
<dbReference type="EMBL" id="VCIZ01000016">
    <property type="protein sequence ID" value="TSP10352.1"/>
    <property type="molecule type" value="Genomic_DNA"/>
</dbReference>
<sequence>MSDLSNLRASPPGPRAIWFDTPATRWESEALPIGNGRAGAMLFGDTGNERIQFNEQSLWGGVNDYDSSNYDTGELGFGSYLDFGEINVAFGTDPVVTFPQAHGTMAGNEGVSSSVDANPNTKWCVAGPGTSVMWQAQLPLPRRITAYSLTSANDRPERDPQEWILHGSHDGETWTLLDARNPGIPFESRRQTQTFPFENVQEFLLYRFTFVPPPGATHFQVAEISLDGVDLVPPLRLFISSPSGDGDGSSTGNQDVSRTWDKDHGTKWCVESPTEAVEWQAHFPQPAVVTEYSLTSANDVPDRDPRQWTLSASADGAAWTVLDTQHLDEPFEHRRQTRTFPIGNTSAYRYYRFAFTPTPGVTHFQVAEIGLSGDAATEAAYRTIANYRRLLDTSTGIHTTRFMADGNLVTREAFASHADDVLVFHYTSALPAGLTGSLTLQSAHGATANVEHGHQVSFAGVLKNDLHHAAGVRLLHQGGTLVMQGNSLRFVGCDAVTLFLDARTNYLPSREHGWRTHHNLPAVINQTLQAAEQAGFAALRKRHIDDFSPLMSRVAVDWGQSAPHIRKWAIDRRLAAYRASFDDPELEQTLFHFGRYLLASASRAGGLPANLQGLWNNSNTPAWGGDYHNNINVQMNYWHAEVTNLSECHQPLIDFVVDAVESCREASRKAYGATVPGWTARTSQSIFGGNGWDWNTVASAWYMQHFMERFHFTQDRDYLRDTAYPMIKEVCTFWEHRLKRRADGKLVSPDGWSPEHGPHEDGVMYDQQIIWDLFQNYLEAEDILDLDPGYRATVQVLQDQLAPNLIGRWNQLQEWQEDIDNPADRHRHTSHLFAVYPGRQITPDTSPAFAAAAMVSLRARCGDLGDIPFTPASVTGDSRRSWTWPWRCALFARLLDGERALVMVQGLLTYNTLTNLFCNHPPFQIDGNFGFGAGVTEMLLQSHSDMIELLPACPAAWGARGSFSGLRARGGYLVGCSWVNGTVVNYSVVADRAPNKHKVRVKVNGVVEEITPA</sequence>
<dbReference type="InterPro" id="IPR008928">
    <property type="entry name" value="6-hairpin_glycosidase_sf"/>
</dbReference>
<evidence type="ECO:0000259" key="4">
    <source>
        <dbReference type="Pfam" id="PF22124"/>
    </source>
</evidence>
<dbReference type="GO" id="GO:0005975">
    <property type="term" value="P:carbohydrate metabolic process"/>
    <property type="evidence" value="ECO:0007669"/>
    <property type="project" value="InterPro"/>
</dbReference>
<dbReference type="AlphaFoldDB" id="A0AAE9HX75"/>
<dbReference type="Pfam" id="PF22124">
    <property type="entry name" value="Glyco_hydro_95_cat"/>
    <property type="match status" value="1"/>
</dbReference>
<dbReference type="InterPro" id="IPR008979">
    <property type="entry name" value="Galactose-bd-like_sf"/>
</dbReference>
<dbReference type="EMBL" id="CP097330">
    <property type="protein sequence ID" value="URF03707.1"/>
    <property type="molecule type" value="Genomic_DNA"/>
</dbReference>
<dbReference type="PANTHER" id="PTHR31084:SF0">
    <property type="entry name" value="ALPHA-L-FUCOSIDASE 2"/>
    <property type="match status" value="1"/>
</dbReference>
<reference evidence="6" key="3">
    <citation type="submission" date="2022-05" db="EMBL/GenBank/DDBJ databases">
        <authorList>
            <person name="Kunte H.-J."/>
        </authorList>
    </citation>
    <scope>NUCLEOTIDE SEQUENCE</scope>
    <source>
        <strain evidence="6">G5</strain>
    </source>
</reference>
<evidence type="ECO:0000313" key="7">
    <source>
        <dbReference type="Proteomes" id="UP000318943"/>
    </source>
</evidence>
<gene>
    <name evidence="5" type="ORF">FGG12_22915</name>
    <name evidence="6" type="ORF">M5D45_14495</name>
</gene>
<dbReference type="InterPro" id="IPR049053">
    <property type="entry name" value="AFCA-like_C"/>
</dbReference>
<dbReference type="InterPro" id="IPR027414">
    <property type="entry name" value="GH95_N_dom"/>
</dbReference>
<dbReference type="InterPro" id="IPR012341">
    <property type="entry name" value="6hp_glycosidase-like_sf"/>
</dbReference>
<accession>A0AAE9HX75</accession>
<dbReference type="Pfam" id="PF21307">
    <property type="entry name" value="Glyco_hydro_95_C"/>
    <property type="match status" value="1"/>
</dbReference>